<evidence type="ECO:0000256" key="1">
    <source>
        <dbReference type="ARBA" id="ARBA00001917"/>
    </source>
</evidence>
<dbReference type="SUPFAM" id="SSF51395">
    <property type="entry name" value="FMN-linked oxidoreductases"/>
    <property type="match status" value="1"/>
</dbReference>
<dbReference type="InterPro" id="IPR012133">
    <property type="entry name" value="Alpha-hydoxy_acid_DH_FMN"/>
</dbReference>
<reference evidence="8" key="1">
    <citation type="journal article" date="2019" name="Int. J. Syst. Evol. Microbiol.">
        <title>The Global Catalogue of Microorganisms (GCM) 10K type strain sequencing project: providing services to taxonomists for standard genome sequencing and annotation.</title>
        <authorList>
            <consortium name="The Broad Institute Genomics Platform"/>
            <consortium name="The Broad Institute Genome Sequencing Center for Infectious Disease"/>
            <person name="Wu L."/>
            <person name="Ma J."/>
        </authorList>
    </citation>
    <scope>NUCLEOTIDE SEQUENCE [LARGE SCALE GENOMIC DNA]</scope>
    <source>
        <strain evidence="8">CGMCC 1.15439</strain>
    </source>
</reference>
<dbReference type="Pfam" id="PF01070">
    <property type="entry name" value="FMN_dh"/>
    <property type="match status" value="1"/>
</dbReference>
<dbReference type="InterPro" id="IPR000262">
    <property type="entry name" value="FMN-dep_DH"/>
</dbReference>
<evidence type="ECO:0000313" key="8">
    <source>
        <dbReference type="Proteomes" id="UP000620046"/>
    </source>
</evidence>
<evidence type="ECO:0000259" key="6">
    <source>
        <dbReference type="PROSITE" id="PS51349"/>
    </source>
</evidence>
<evidence type="ECO:0000256" key="2">
    <source>
        <dbReference type="ARBA" id="ARBA00022630"/>
    </source>
</evidence>
<comment type="caution">
    <text evidence="7">The sequence shown here is derived from an EMBL/GenBank/DDBJ whole genome shotgun (WGS) entry which is preliminary data.</text>
</comment>
<dbReference type="PROSITE" id="PS00557">
    <property type="entry name" value="FMN_HYDROXY_ACID_DH_1"/>
    <property type="match status" value="1"/>
</dbReference>
<evidence type="ECO:0000256" key="5">
    <source>
        <dbReference type="ARBA" id="ARBA00024042"/>
    </source>
</evidence>
<keyword evidence="4" id="KW-0560">Oxidoreductase</keyword>
<sequence length="400" mass="43976">MTTPITNVADLRELARRRVPRAFFEYADRGSYDEVTLRTNRAAFERIAFRQRVMSNVDNRSLATDIIGQPVSMPLAIAPTGLTGLQHGGGEILGARAAEKAGIPFCLSTMSICSIEQVRAAVEKPFWFQVYVMRDRGFTRDLIQRAKDAGCSALMLTADLTVQGQRHREIKNGLSVPPRITLRNIFDMASKPRWAWSMLRAPSRSFGNLQGRIQNTDSLTTLAQWIANQFDPTLEWKDLEWIREIWPGKLIIKGILDPRDARVAASLGVDAIVVSNHGGRQLDGAPATIDVLPSIVQAVGDRMQVLFDSGIQSGQDLLKALAYGAHAGLIGKAFLYGLGAMGEAGVSKTIELIRKELSVSMALTGQTDVRRITPDIIWRKPGDGLLNIVNIEDTGVPCRT</sequence>
<dbReference type="CDD" id="cd02809">
    <property type="entry name" value="alpha_hydroxyacid_oxid_FMN"/>
    <property type="match status" value="1"/>
</dbReference>
<dbReference type="PANTHER" id="PTHR10578:SF107">
    <property type="entry name" value="2-HYDROXYACID OXIDASE 1"/>
    <property type="match status" value="1"/>
</dbReference>
<proteinExistence type="inferred from homology"/>
<dbReference type="Gene3D" id="3.20.20.70">
    <property type="entry name" value="Aldolase class I"/>
    <property type="match status" value="1"/>
</dbReference>
<dbReference type="InterPro" id="IPR037396">
    <property type="entry name" value="FMN_HAD"/>
</dbReference>
<comment type="cofactor">
    <cofactor evidence="1">
        <name>FMN</name>
        <dbReference type="ChEBI" id="CHEBI:58210"/>
    </cofactor>
</comment>
<evidence type="ECO:0000256" key="3">
    <source>
        <dbReference type="ARBA" id="ARBA00022643"/>
    </source>
</evidence>
<dbReference type="InterPro" id="IPR008259">
    <property type="entry name" value="FMN_hydac_DH_AS"/>
</dbReference>
<name>A0ABQ1GFS0_9GAMM</name>
<keyword evidence="3" id="KW-0288">FMN</keyword>
<evidence type="ECO:0000256" key="4">
    <source>
        <dbReference type="ARBA" id="ARBA00023002"/>
    </source>
</evidence>
<comment type="similarity">
    <text evidence="5">Belongs to the FMN-dependent alpha-hydroxy acid dehydrogenase family.</text>
</comment>
<accession>A0ABQ1GFS0</accession>
<keyword evidence="2" id="KW-0285">Flavoprotein</keyword>
<organism evidence="7 8">
    <name type="scientific">Dyella nitratireducens</name>
    <dbReference type="NCBI Taxonomy" id="1849580"/>
    <lineage>
        <taxon>Bacteria</taxon>
        <taxon>Pseudomonadati</taxon>
        <taxon>Pseudomonadota</taxon>
        <taxon>Gammaproteobacteria</taxon>
        <taxon>Lysobacterales</taxon>
        <taxon>Rhodanobacteraceae</taxon>
        <taxon>Dyella</taxon>
    </lineage>
</organism>
<dbReference type="Proteomes" id="UP000620046">
    <property type="component" value="Unassembled WGS sequence"/>
</dbReference>
<feature type="domain" description="FMN hydroxy acid dehydrogenase" evidence="6">
    <location>
        <begin position="1"/>
        <end position="382"/>
    </location>
</feature>
<dbReference type="InterPro" id="IPR013785">
    <property type="entry name" value="Aldolase_TIM"/>
</dbReference>
<keyword evidence="8" id="KW-1185">Reference proteome</keyword>
<dbReference type="EMBL" id="BMJA01000003">
    <property type="protein sequence ID" value="GGA42987.1"/>
    <property type="molecule type" value="Genomic_DNA"/>
</dbReference>
<dbReference type="PROSITE" id="PS51349">
    <property type="entry name" value="FMN_HYDROXY_ACID_DH_2"/>
    <property type="match status" value="1"/>
</dbReference>
<dbReference type="NCBIfam" id="NF008398">
    <property type="entry name" value="PRK11197.1"/>
    <property type="match status" value="1"/>
</dbReference>
<gene>
    <name evidence="7" type="primary">lldA</name>
    <name evidence="7" type="ORF">GCM10010981_35110</name>
</gene>
<dbReference type="PANTHER" id="PTHR10578">
    <property type="entry name" value="S -2-HYDROXY-ACID OXIDASE-RELATED"/>
    <property type="match status" value="1"/>
</dbReference>
<evidence type="ECO:0000313" key="7">
    <source>
        <dbReference type="EMBL" id="GGA42987.1"/>
    </source>
</evidence>
<protein>
    <submittedName>
        <fullName evidence="7">Alpha-hydroxy-acid oxidizing enzyme</fullName>
    </submittedName>
</protein>
<dbReference type="RefSeq" id="WP_188796194.1">
    <property type="nucleotide sequence ID" value="NZ_BMJA01000003.1"/>
</dbReference>
<dbReference type="PIRSF" id="PIRSF000138">
    <property type="entry name" value="Al-hdrx_acd_dh"/>
    <property type="match status" value="1"/>
</dbReference>